<feature type="transmembrane region" description="Helical" evidence="1">
    <location>
        <begin position="314"/>
        <end position="334"/>
    </location>
</feature>
<gene>
    <name evidence="2" type="ORF">FE810_04375</name>
</gene>
<reference evidence="2 3" key="1">
    <citation type="submission" date="2019-05" db="EMBL/GenBank/DDBJ databases">
        <title>Genome sequences of Thalassotalea litorea 1K03283.</title>
        <authorList>
            <person name="Zhang D."/>
        </authorList>
    </citation>
    <scope>NUCLEOTIDE SEQUENCE [LARGE SCALE GENOMIC DNA]</scope>
    <source>
        <strain evidence="2 3">MCCC 1K03283</strain>
    </source>
</reference>
<feature type="transmembrane region" description="Helical" evidence="1">
    <location>
        <begin position="20"/>
        <end position="44"/>
    </location>
</feature>
<feature type="transmembrane region" description="Helical" evidence="1">
    <location>
        <begin position="261"/>
        <end position="281"/>
    </location>
</feature>
<dbReference type="Proteomes" id="UP000307790">
    <property type="component" value="Unassembled WGS sequence"/>
</dbReference>
<dbReference type="RefSeq" id="WP_138318816.1">
    <property type="nucleotide sequence ID" value="NZ_VCBC01000004.1"/>
</dbReference>
<sequence length="346" mass="38185">MFTRFLWSYPVNTIRTIRLVVGLGAAIAIAFGYNWPLAFLCPVLASKFLATDKPKVPFKTLGNIFLIVVVAFSSGILVTRFLLPFPVVFMLVSLLLIFWLSYWSHSGGNEFVITMLLIGFTIIPLLALLHQAVVIEVTYGFIFSCLMALVITMMAHELIPDKPGTSYVNAKKAAQAERNLPKQTRLQLAYLSTIIIMPVLTMFLMLDLSNAILVLVFVAILAQKPNLLVGIQGAKALLLGNSIGGIFAMLIYATLVMVPQYSFLILLFLLLFLYFGGLIFSARPLAPIYAMAMTTVIILVSSATLGNADADEKFYTRLIQVAMACGYIIFATTLTRPYLNKIQATE</sequence>
<evidence type="ECO:0000313" key="2">
    <source>
        <dbReference type="EMBL" id="TLU66751.1"/>
    </source>
</evidence>
<feature type="transmembrane region" description="Helical" evidence="1">
    <location>
        <begin position="188"/>
        <end position="206"/>
    </location>
</feature>
<evidence type="ECO:0000313" key="3">
    <source>
        <dbReference type="Proteomes" id="UP000307790"/>
    </source>
</evidence>
<feature type="transmembrane region" description="Helical" evidence="1">
    <location>
        <begin position="288"/>
        <end position="308"/>
    </location>
</feature>
<dbReference type="EMBL" id="VCBC01000004">
    <property type="protein sequence ID" value="TLU66751.1"/>
    <property type="molecule type" value="Genomic_DNA"/>
</dbReference>
<keyword evidence="3" id="KW-1185">Reference proteome</keyword>
<dbReference type="OrthoDB" id="6222260at2"/>
<protein>
    <submittedName>
        <fullName evidence="2">DUF2955 domain-containing protein</fullName>
    </submittedName>
</protein>
<proteinExistence type="predicted"/>
<dbReference type="Pfam" id="PF11168">
    <property type="entry name" value="DUF2955"/>
    <property type="match status" value="1"/>
</dbReference>
<dbReference type="InterPro" id="IPR022604">
    <property type="entry name" value="DUF2955"/>
</dbReference>
<feature type="transmembrane region" description="Helical" evidence="1">
    <location>
        <begin position="56"/>
        <end position="77"/>
    </location>
</feature>
<keyword evidence="1" id="KW-0472">Membrane</keyword>
<accession>A0A5R9ITT7</accession>
<evidence type="ECO:0000256" key="1">
    <source>
        <dbReference type="SAM" id="Phobius"/>
    </source>
</evidence>
<comment type="caution">
    <text evidence="2">The sequence shown here is derived from an EMBL/GenBank/DDBJ whole genome shotgun (WGS) entry which is preliminary data.</text>
</comment>
<feature type="transmembrane region" description="Helical" evidence="1">
    <location>
        <begin position="139"/>
        <end position="159"/>
    </location>
</feature>
<dbReference type="AlphaFoldDB" id="A0A5R9ITT7"/>
<organism evidence="2 3">
    <name type="scientific">Thalassotalea litorea</name>
    <dbReference type="NCBI Taxonomy" id="2020715"/>
    <lineage>
        <taxon>Bacteria</taxon>
        <taxon>Pseudomonadati</taxon>
        <taxon>Pseudomonadota</taxon>
        <taxon>Gammaproteobacteria</taxon>
        <taxon>Alteromonadales</taxon>
        <taxon>Colwelliaceae</taxon>
        <taxon>Thalassotalea</taxon>
    </lineage>
</organism>
<keyword evidence="1" id="KW-0812">Transmembrane</keyword>
<name>A0A5R9ITT7_9GAMM</name>
<feature type="transmembrane region" description="Helical" evidence="1">
    <location>
        <begin position="111"/>
        <end position="133"/>
    </location>
</feature>
<feature type="transmembrane region" description="Helical" evidence="1">
    <location>
        <begin position="236"/>
        <end position="255"/>
    </location>
</feature>
<keyword evidence="1" id="KW-1133">Transmembrane helix</keyword>
<feature type="transmembrane region" description="Helical" evidence="1">
    <location>
        <begin position="83"/>
        <end position="104"/>
    </location>
</feature>